<feature type="region of interest" description="Disordered" evidence="1">
    <location>
        <begin position="93"/>
        <end position="127"/>
    </location>
</feature>
<dbReference type="EMBL" id="LS483447">
    <property type="protein sequence ID" value="SQH72352.1"/>
    <property type="molecule type" value="Genomic_DNA"/>
</dbReference>
<evidence type="ECO:0000313" key="3">
    <source>
        <dbReference type="EMBL" id="SQH72352.1"/>
    </source>
</evidence>
<evidence type="ECO:0000313" key="4">
    <source>
        <dbReference type="Proteomes" id="UP000249300"/>
    </source>
</evidence>
<sequence>MVLEWRKSRKEIQLQRSKLDSVSLSAHKESAFDGMTEAIRKSQRRASVTEIEFYHSDSVLYEVSIDNTALDVSHIRGQPIKSIRQTTVEELVENKEKESESSTNKEAREKAVIRKETKSGQKRTGTKGFPRRGYIYATLFAIASIYLFHKPIRSLIKKLLKRKRKIP</sequence>
<keyword evidence="2" id="KW-0472">Membrane</keyword>
<keyword evidence="2" id="KW-0812">Transmembrane</keyword>
<evidence type="ECO:0000256" key="1">
    <source>
        <dbReference type="SAM" id="MobiDB-lite"/>
    </source>
</evidence>
<organism evidence="3 4">
    <name type="scientific">Porphyromonas crevioricanis</name>
    <dbReference type="NCBI Taxonomy" id="393921"/>
    <lineage>
        <taxon>Bacteria</taxon>
        <taxon>Pseudomonadati</taxon>
        <taxon>Bacteroidota</taxon>
        <taxon>Bacteroidia</taxon>
        <taxon>Bacteroidales</taxon>
        <taxon>Porphyromonadaceae</taxon>
        <taxon>Porphyromonas</taxon>
    </lineage>
</organism>
<name>A0A2X4SE79_9PORP</name>
<dbReference type="AlphaFoldDB" id="A0A2X4SE79"/>
<accession>A0A2X4SE79</accession>
<evidence type="ECO:0000256" key="2">
    <source>
        <dbReference type="SAM" id="Phobius"/>
    </source>
</evidence>
<keyword evidence="4" id="KW-1185">Reference proteome</keyword>
<keyword evidence="2" id="KW-1133">Transmembrane helix</keyword>
<dbReference type="KEGG" id="pcre:NCTC12858_00166"/>
<gene>
    <name evidence="3" type="ORF">NCTC12858_00166</name>
</gene>
<feature type="transmembrane region" description="Helical" evidence="2">
    <location>
        <begin position="133"/>
        <end position="149"/>
    </location>
</feature>
<proteinExistence type="predicted"/>
<dbReference type="Proteomes" id="UP000249300">
    <property type="component" value="Chromosome 1"/>
</dbReference>
<feature type="compositionally biased region" description="Basic and acidic residues" evidence="1">
    <location>
        <begin position="93"/>
        <end position="119"/>
    </location>
</feature>
<reference evidence="3 4" key="1">
    <citation type="submission" date="2018-06" db="EMBL/GenBank/DDBJ databases">
        <authorList>
            <consortium name="Pathogen Informatics"/>
            <person name="Doyle S."/>
        </authorList>
    </citation>
    <scope>NUCLEOTIDE SEQUENCE [LARGE SCALE GENOMIC DNA]</scope>
    <source>
        <strain evidence="3 4">NCTC12858</strain>
    </source>
</reference>
<protein>
    <submittedName>
        <fullName evidence="3">Uncharacterized protein</fullName>
    </submittedName>
</protein>